<gene>
    <name evidence="3" type="ORF">B5P46_25195</name>
</gene>
<evidence type="ECO:0000256" key="2">
    <source>
        <dbReference type="SAM" id="SignalP"/>
    </source>
</evidence>
<feature type="chain" id="PRO_5020953279" description="Tetratricopeptide repeat protein" evidence="2">
    <location>
        <begin position="28"/>
        <end position="365"/>
    </location>
</feature>
<keyword evidence="1" id="KW-0472">Membrane</keyword>
<keyword evidence="2" id="KW-0732">Signal</keyword>
<evidence type="ECO:0000313" key="3">
    <source>
        <dbReference type="EMBL" id="RXT19607.1"/>
    </source>
</evidence>
<organism evidence="3 4">
    <name type="scientific">Rhizobium leguminosarum</name>
    <dbReference type="NCBI Taxonomy" id="384"/>
    <lineage>
        <taxon>Bacteria</taxon>
        <taxon>Pseudomonadati</taxon>
        <taxon>Pseudomonadota</taxon>
        <taxon>Alphaproteobacteria</taxon>
        <taxon>Hyphomicrobiales</taxon>
        <taxon>Rhizobiaceae</taxon>
        <taxon>Rhizobium/Agrobacterium group</taxon>
        <taxon>Rhizobium</taxon>
    </lineage>
</organism>
<dbReference type="AlphaFoldDB" id="A0A4Q1TN28"/>
<dbReference type="SUPFAM" id="SSF48452">
    <property type="entry name" value="TPR-like"/>
    <property type="match status" value="1"/>
</dbReference>
<dbReference type="EMBL" id="MZMU01000018">
    <property type="protein sequence ID" value="RXT19607.1"/>
    <property type="molecule type" value="Genomic_DNA"/>
</dbReference>
<reference evidence="3 4" key="1">
    <citation type="submission" date="2017-03" db="EMBL/GenBank/DDBJ databases">
        <authorList>
            <person name="Safronova V.I."/>
            <person name="Sazanova A.L."/>
            <person name="Chirak E.R."/>
        </authorList>
    </citation>
    <scope>NUCLEOTIDE SEQUENCE [LARGE SCALE GENOMIC DNA]</scope>
    <source>
        <strain evidence="3 4">Tri-43</strain>
    </source>
</reference>
<proteinExistence type="predicted"/>
<protein>
    <recommendedName>
        <fullName evidence="5">Tetratricopeptide repeat protein</fullName>
    </recommendedName>
</protein>
<feature type="transmembrane region" description="Helical" evidence="1">
    <location>
        <begin position="181"/>
        <end position="199"/>
    </location>
</feature>
<sequence>MARMLRISVAAFFALATIALPPAAALAQEKGAGRVSTSPGPLEQRAGELRQLSLARSLVQARQWEKAIDAFTKVAMSSNDDLAAAGRAGLSHAFALNAKSNDDDSAQVAVRKLRLGKAFLAAGDWDKAIVEFTEVTAAPNAALVGDALEGIEAAVRHKEAGPLGIRAYLRAPFNRWWPIDYFVYAGAAGTVFLILAFLWSRWLGPFLEEILAACFKRPLNWKVTVAGSAQPEQRNAAFDEFVITIRELRRHQDQSDIPSLGMGQLRLFAPLSLGDIVGPDLKVQGLDVSRIAAMLQAIFDFYTYQFEIRVETIDNKPYVNAILRWGGHTEKVWQLPSLTDDTSLGYRDIGQKLALRVYGDSLVRP</sequence>
<dbReference type="Gene3D" id="1.25.40.10">
    <property type="entry name" value="Tetratricopeptide repeat domain"/>
    <property type="match status" value="1"/>
</dbReference>
<dbReference type="RefSeq" id="WP_129421141.1">
    <property type="nucleotide sequence ID" value="NZ_MZMU01000018.1"/>
</dbReference>
<dbReference type="Proteomes" id="UP000290767">
    <property type="component" value="Unassembled WGS sequence"/>
</dbReference>
<name>A0A4Q1TN28_RHILE</name>
<accession>A0A4Q1TN28</accession>
<comment type="caution">
    <text evidence="3">The sequence shown here is derived from an EMBL/GenBank/DDBJ whole genome shotgun (WGS) entry which is preliminary data.</text>
</comment>
<keyword evidence="1" id="KW-1133">Transmembrane helix</keyword>
<keyword evidence="1" id="KW-0812">Transmembrane</keyword>
<feature type="signal peptide" evidence="2">
    <location>
        <begin position="1"/>
        <end position="27"/>
    </location>
</feature>
<dbReference type="InterPro" id="IPR011990">
    <property type="entry name" value="TPR-like_helical_dom_sf"/>
</dbReference>
<evidence type="ECO:0000256" key="1">
    <source>
        <dbReference type="SAM" id="Phobius"/>
    </source>
</evidence>
<evidence type="ECO:0000313" key="4">
    <source>
        <dbReference type="Proteomes" id="UP000290767"/>
    </source>
</evidence>
<evidence type="ECO:0008006" key="5">
    <source>
        <dbReference type="Google" id="ProtNLM"/>
    </source>
</evidence>